<dbReference type="InterPro" id="IPR058508">
    <property type="entry name" value="DUF8195"/>
</dbReference>
<evidence type="ECO:0000313" key="4">
    <source>
        <dbReference type="EMBL" id="MPM84615.1"/>
    </source>
</evidence>
<dbReference type="Pfam" id="PF26615">
    <property type="entry name" value="DUF8195"/>
    <property type="match status" value="1"/>
</dbReference>
<feature type="domain" description="DUF8194" evidence="2">
    <location>
        <begin position="82"/>
        <end position="152"/>
    </location>
</feature>
<evidence type="ECO:0000259" key="1">
    <source>
        <dbReference type="Pfam" id="PF26613"/>
    </source>
</evidence>
<evidence type="ECO:0000259" key="2">
    <source>
        <dbReference type="Pfam" id="PF26614"/>
    </source>
</evidence>
<protein>
    <submittedName>
        <fullName evidence="4">Uncharacterized protein</fullName>
    </submittedName>
</protein>
<dbReference type="InterPro" id="IPR058507">
    <property type="entry name" value="DUF8194"/>
</dbReference>
<sequence>MTATEAAEYDALISGQLRAWMKSLTHQNLPLSMFLEKTDTELNLEKWTGAKSGKQTNANIIHYLGMGIVTFKATPPVTPSDYDYEFHTDTDVIISFPIASSTEITPEDGKYVTMTVGGKTYRKAFICPEGGTQLVWFRWHTPSEPQEMTASAFGGDSSVTLRLNIVKLEEKTPPDPTYYDRNDSFTPSPVPDYGNNTSTTWGEWYAEKFFGVWTWKYITYQASLVIHDYELTPDGRCKTAYRIGSGETTMKSGYAVEVSVEPLVQYGGGVADYDVTPIQNAVATFPEFGYQEYNRLLEKVDARNWSFKPNPFSYYGNRIHYTPIWYPDDVEYTVPVYVFDSWTPGGQLYTTVSKSLYIFGDVLDDWYIHRIEN</sequence>
<dbReference type="InterPro" id="IPR058506">
    <property type="entry name" value="DUF8193"/>
</dbReference>
<evidence type="ECO:0000259" key="3">
    <source>
        <dbReference type="Pfam" id="PF26615"/>
    </source>
</evidence>
<reference evidence="4" key="1">
    <citation type="submission" date="2019-08" db="EMBL/GenBank/DDBJ databases">
        <authorList>
            <person name="Kucharzyk K."/>
            <person name="Murdoch R.W."/>
            <person name="Higgins S."/>
            <person name="Loffler F."/>
        </authorList>
    </citation>
    <scope>NUCLEOTIDE SEQUENCE</scope>
</reference>
<accession>A0A645D5Y3</accession>
<name>A0A645D5Y3_9ZZZZ</name>
<comment type="caution">
    <text evidence="4">The sequence shown here is derived from an EMBL/GenBank/DDBJ whole genome shotgun (WGS) entry which is preliminary data.</text>
</comment>
<feature type="domain" description="DUF8195" evidence="3">
    <location>
        <begin position="211"/>
        <end position="366"/>
    </location>
</feature>
<gene>
    <name evidence="4" type="ORF">SDC9_131688</name>
</gene>
<organism evidence="4">
    <name type="scientific">bioreactor metagenome</name>
    <dbReference type="NCBI Taxonomy" id="1076179"/>
    <lineage>
        <taxon>unclassified sequences</taxon>
        <taxon>metagenomes</taxon>
        <taxon>ecological metagenomes</taxon>
    </lineage>
</organism>
<dbReference type="AlphaFoldDB" id="A0A645D5Y3"/>
<dbReference type="EMBL" id="VSSQ01033115">
    <property type="protein sequence ID" value="MPM84615.1"/>
    <property type="molecule type" value="Genomic_DNA"/>
</dbReference>
<dbReference type="Pfam" id="PF26614">
    <property type="entry name" value="DUF8194"/>
    <property type="match status" value="1"/>
</dbReference>
<feature type="domain" description="DUF8193" evidence="1">
    <location>
        <begin position="1"/>
        <end position="69"/>
    </location>
</feature>
<dbReference type="Pfam" id="PF26613">
    <property type="entry name" value="DUF8193"/>
    <property type="match status" value="1"/>
</dbReference>
<proteinExistence type="predicted"/>